<sequence>MVKRVIEVKVLGFARDKERDAPILLLEEEGEARRVLPIWIGEYEADAIIRGLNNLPYPRPLTHELIVSIIKGLGFELMKVEVTKLVNGTYYANIVLRKDNTIYEIDSRPSDAIALASIVKAPIYVSEDVMESSSIKIDIEENREMDVRKYLRNVNPEDFGETEL</sequence>
<accession>A0A7C0ZBP1</accession>
<dbReference type="PANTHER" id="PTHR15160">
    <property type="entry name" value="VON HIPPEL-LINDAU PROTEIN"/>
    <property type="match status" value="1"/>
</dbReference>
<dbReference type="Proteomes" id="UP000885847">
    <property type="component" value="Unassembled WGS sequence"/>
</dbReference>
<comment type="caution">
    <text evidence="2">The sequence shown here is derived from an EMBL/GenBank/DDBJ whole genome shotgun (WGS) entry which is preliminary data.</text>
</comment>
<dbReference type="GO" id="GO:0004518">
    <property type="term" value="F:nuclease activity"/>
    <property type="evidence" value="ECO:0007669"/>
    <property type="project" value="InterPro"/>
</dbReference>
<gene>
    <name evidence="2" type="ORF">ENF18_01095</name>
</gene>
<reference evidence="2" key="1">
    <citation type="journal article" date="2020" name="mSystems">
        <title>Genome- and Community-Level Interaction Insights into Carbon Utilization and Element Cycling Functions of Hydrothermarchaeota in Hydrothermal Sediment.</title>
        <authorList>
            <person name="Zhou Z."/>
            <person name="Liu Y."/>
            <person name="Xu W."/>
            <person name="Pan J."/>
            <person name="Luo Z.H."/>
            <person name="Li M."/>
        </authorList>
    </citation>
    <scope>NUCLEOTIDE SEQUENCE [LARGE SCALE GENOMIC DNA]</scope>
    <source>
        <strain evidence="2">HyVt-102</strain>
    </source>
</reference>
<dbReference type="PANTHER" id="PTHR15160:SF1">
    <property type="entry name" value="VON HIPPEL-LINDAU DISEASE TUMOR SUPPRESSOR"/>
    <property type="match status" value="1"/>
</dbReference>
<dbReference type="Pfam" id="PF02577">
    <property type="entry name" value="BFN_dom"/>
    <property type="match status" value="1"/>
</dbReference>
<dbReference type="InterPro" id="IPR003729">
    <property type="entry name" value="Bi_nuclease_dom"/>
</dbReference>
<evidence type="ECO:0000259" key="1">
    <source>
        <dbReference type="PROSITE" id="PS51658"/>
    </source>
</evidence>
<name>A0A7C0ZBP1_UNCW3</name>
<dbReference type="InterPro" id="IPR036104">
    <property type="entry name" value="BFN_sf"/>
</dbReference>
<protein>
    <submittedName>
        <fullName evidence="2">Bifunctional nuclease family protein</fullName>
    </submittedName>
</protein>
<dbReference type="SUPFAM" id="SSF103256">
    <property type="entry name" value="Hypothetical protein TM0160"/>
    <property type="match status" value="1"/>
</dbReference>
<dbReference type="PROSITE" id="PS51658">
    <property type="entry name" value="BFN"/>
    <property type="match status" value="1"/>
</dbReference>
<feature type="domain" description="BFN" evidence="1">
    <location>
        <begin position="5"/>
        <end position="137"/>
    </location>
</feature>
<dbReference type="EMBL" id="DQWE01000051">
    <property type="protein sequence ID" value="HDI82371.1"/>
    <property type="molecule type" value="Genomic_DNA"/>
</dbReference>
<proteinExistence type="predicted"/>
<organism evidence="2">
    <name type="scientific">candidate division WOR-3 bacterium</name>
    <dbReference type="NCBI Taxonomy" id="2052148"/>
    <lineage>
        <taxon>Bacteria</taxon>
        <taxon>Bacteria division WOR-3</taxon>
    </lineage>
</organism>
<dbReference type="Gene3D" id="3.10.690.10">
    <property type="entry name" value="Bifunctional nuclease domain"/>
    <property type="match status" value="1"/>
</dbReference>
<dbReference type="AlphaFoldDB" id="A0A7C0ZBP1"/>
<evidence type="ECO:0000313" key="2">
    <source>
        <dbReference type="EMBL" id="HDI82371.1"/>
    </source>
</evidence>